<dbReference type="VEuPathDB" id="VectorBase:HLOH_059640"/>
<feature type="compositionally biased region" description="Low complexity" evidence="1">
    <location>
        <begin position="217"/>
        <end position="228"/>
    </location>
</feature>
<proteinExistence type="predicted"/>
<sequence>MAGGVVRGARAPAGPASSTPPERRSCGARPPGRWCGRRGSILLRAVRWRDQARPERGDDPEGVPPPFRGLTLADRDDEPPPAFSEDERRALCGTCGTLVVSWDAHRIGALHLERTARNQRAARAAAAGAAGLRWSAPSGLTAGLEEAAVRVLGGHPPRPAHGRRTRPGVRGALGIAASQGLAGGRPALVAPPIGAPDPAPRSLLVHSGAAWQPFAAPPGAATDAGPGHALERPA</sequence>
<feature type="region of interest" description="Disordered" evidence="1">
    <location>
        <begin position="46"/>
        <end position="86"/>
    </location>
</feature>
<feature type="compositionally biased region" description="Low complexity" evidence="1">
    <location>
        <begin position="7"/>
        <end position="16"/>
    </location>
</feature>
<gene>
    <name evidence="2" type="ORF">HPB48_002542</name>
</gene>
<comment type="caution">
    <text evidence="2">The sequence shown here is derived from an EMBL/GenBank/DDBJ whole genome shotgun (WGS) entry which is preliminary data.</text>
</comment>
<dbReference type="OrthoDB" id="6502792at2759"/>
<name>A0A9J6GQH1_HAELO</name>
<dbReference type="AlphaFoldDB" id="A0A9J6GQH1"/>
<dbReference type="EMBL" id="JABSTR010000008">
    <property type="protein sequence ID" value="KAH9376460.1"/>
    <property type="molecule type" value="Genomic_DNA"/>
</dbReference>
<accession>A0A9J6GQH1</accession>
<feature type="compositionally biased region" description="Basic and acidic residues" evidence="1">
    <location>
        <begin position="47"/>
        <end position="59"/>
    </location>
</feature>
<evidence type="ECO:0000256" key="1">
    <source>
        <dbReference type="SAM" id="MobiDB-lite"/>
    </source>
</evidence>
<evidence type="ECO:0000313" key="3">
    <source>
        <dbReference type="Proteomes" id="UP000821853"/>
    </source>
</evidence>
<feature type="region of interest" description="Disordered" evidence="1">
    <location>
        <begin position="213"/>
        <end position="234"/>
    </location>
</feature>
<evidence type="ECO:0000313" key="2">
    <source>
        <dbReference type="EMBL" id="KAH9376460.1"/>
    </source>
</evidence>
<dbReference type="Proteomes" id="UP000821853">
    <property type="component" value="Unassembled WGS sequence"/>
</dbReference>
<protein>
    <submittedName>
        <fullName evidence="2">Uncharacterized protein</fullName>
    </submittedName>
</protein>
<keyword evidence="3" id="KW-1185">Reference proteome</keyword>
<organism evidence="2 3">
    <name type="scientific">Haemaphysalis longicornis</name>
    <name type="common">Bush tick</name>
    <dbReference type="NCBI Taxonomy" id="44386"/>
    <lineage>
        <taxon>Eukaryota</taxon>
        <taxon>Metazoa</taxon>
        <taxon>Ecdysozoa</taxon>
        <taxon>Arthropoda</taxon>
        <taxon>Chelicerata</taxon>
        <taxon>Arachnida</taxon>
        <taxon>Acari</taxon>
        <taxon>Parasitiformes</taxon>
        <taxon>Ixodida</taxon>
        <taxon>Ixodoidea</taxon>
        <taxon>Ixodidae</taxon>
        <taxon>Haemaphysalinae</taxon>
        <taxon>Haemaphysalis</taxon>
    </lineage>
</organism>
<feature type="region of interest" description="Disordered" evidence="1">
    <location>
        <begin position="1"/>
        <end position="33"/>
    </location>
</feature>
<reference evidence="2 3" key="1">
    <citation type="journal article" date="2020" name="Cell">
        <title>Large-Scale Comparative Analyses of Tick Genomes Elucidate Their Genetic Diversity and Vector Capacities.</title>
        <authorList>
            <consortium name="Tick Genome and Microbiome Consortium (TIGMIC)"/>
            <person name="Jia N."/>
            <person name="Wang J."/>
            <person name="Shi W."/>
            <person name="Du L."/>
            <person name="Sun Y."/>
            <person name="Zhan W."/>
            <person name="Jiang J.F."/>
            <person name="Wang Q."/>
            <person name="Zhang B."/>
            <person name="Ji P."/>
            <person name="Bell-Sakyi L."/>
            <person name="Cui X.M."/>
            <person name="Yuan T.T."/>
            <person name="Jiang B.G."/>
            <person name="Yang W.F."/>
            <person name="Lam T.T."/>
            <person name="Chang Q.C."/>
            <person name="Ding S.J."/>
            <person name="Wang X.J."/>
            <person name="Zhu J.G."/>
            <person name="Ruan X.D."/>
            <person name="Zhao L."/>
            <person name="Wei J.T."/>
            <person name="Ye R.Z."/>
            <person name="Que T.C."/>
            <person name="Du C.H."/>
            <person name="Zhou Y.H."/>
            <person name="Cheng J.X."/>
            <person name="Dai P.F."/>
            <person name="Guo W.B."/>
            <person name="Han X.H."/>
            <person name="Huang E.J."/>
            <person name="Li L.F."/>
            <person name="Wei W."/>
            <person name="Gao Y.C."/>
            <person name="Liu J.Z."/>
            <person name="Shao H.Z."/>
            <person name="Wang X."/>
            <person name="Wang C.C."/>
            <person name="Yang T.C."/>
            <person name="Huo Q.B."/>
            <person name="Li W."/>
            <person name="Chen H.Y."/>
            <person name="Chen S.E."/>
            <person name="Zhou L.G."/>
            <person name="Ni X.B."/>
            <person name="Tian J.H."/>
            <person name="Sheng Y."/>
            <person name="Liu T."/>
            <person name="Pan Y.S."/>
            <person name="Xia L.Y."/>
            <person name="Li J."/>
            <person name="Zhao F."/>
            <person name="Cao W.C."/>
        </authorList>
    </citation>
    <scope>NUCLEOTIDE SEQUENCE [LARGE SCALE GENOMIC DNA]</scope>
    <source>
        <strain evidence="2">HaeL-2018</strain>
    </source>
</reference>